<evidence type="ECO:0000256" key="2">
    <source>
        <dbReference type="ARBA" id="ARBA00007164"/>
    </source>
</evidence>
<evidence type="ECO:0000256" key="3">
    <source>
        <dbReference type="ARBA" id="ARBA00012448"/>
    </source>
</evidence>
<name>A0A0H2YV11_CLOP1</name>
<dbReference type="PaxDb" id="195103-CPF_2376"/>
<feature type="chain" id="PRO_5002602893" description="serine-type D-Ala-D-Ala carboxypeptidase" evidence="16">
    <location>
        <begin position="33"/>
        <end position="444"/>
    </location>
</feature>
<evidence type="ECO:0000256" key="5">
    <source>
        <dbReference type="ARBA" id="ARBA00022670"/>
    </source>
</evidence>
<proteinExistence type="inferred from homology"/>
<feature type="signal peptide" evidence="16">
    <location>
        <begin position="1"/>
        <end position="32"/>
    </location>
</feature>
<evidence type="ECO:0000256" key="9">
    <source>
        <dbReference type="ARBA" id="ARBA00022984"/>
    </source>
</evidence>
<dbReference type="SUPFAM" id="SSF56601">
    <property type="entry name" value="beta-lactamase/transpeptidase-like"/>
    <property type="match status" value="1"/>
</dbReference>
<keyword evidence="7 18" id="KW-0378">Hydrolase</keyword>
<evidence type="ECO:0000256" key="13">
    <source>
        <dbReference type="PIRSR" id="PIRSR618044-2"/>
    </source>
</evidence>
<keyword evidence="5" id="KW-0645">Protease</keyword>
<dbReference type="RefSeq" id="WP_003455081.1">
    <property type="nucleotide sequence ID" value="NC_008261.1"/>
</dbReference>
<evidence type="ECO:0000256" key="4">
    <source>
        <dbReference type="ARBA" id="ARBA00022645"/>
    </source>
</evidence>
<dbReference type="EMBL" id="CP000246">
    <property type="protein sequence ID" value="ABG84467.1"/>
    <property type="molecule type" value="Genomic_DNA"/>
</dbReference>
<feature type="active site" evidence="12">
    <location>
        <position position="123"/>
    </location>
</feature>
<comment type="similarity">
    <text evidence="2 14">Belongs to the peptidase S11 family.</text>
</comment>
<evidence type="ECO:0000313" key="19">
    <source>
        <dbReference type="Proteomes" id="UP000001823"/>
    </source>
</evidence>
<dbReference type="Proteomes" id="UP000001823">
    <property type="component" value="Chromosome"/>
</dbReference>
<comment type="catalytic activity">
    <reaction evidence="11">
        <text>Preferential cleavage: (Ac)2-L-Lys-D-Ala-|-D-Ala. Also transpeptidation of peptidyl-alanyl moieties that are N-acyl substituents of D-alanine.</text>
        <dbReference type="EC" id="3.4.16.4"/>
    </reaction>
</comment>
<dbReference type="PANTHER" id="PTHR21581:SF33">
    <property type="entry name" value="D-ALANYL-D-ALANINE CARBOXYPEPTIDASE DACB"/>
    <property type="match status" value="1"/>
</dbReference>
<keyword evidence="8" id="KW-0133">Cell shape</keyword>
<dbReference type="GO" id="GO:0009252">
    <property type="term" value="P:peptidoglycan biosynthetic process"/>
    <property type="evidence" value="ECO:0007669"/>
    <property type="project" value="UniProtKB-UniPathway"/>
</dbReference>
<evidence type="ECO:0000256" key="10">
    <source>
        <dbReference type="ARBA" id="ARBA00023316"/>
    </source>
</evidence>
<dbReference type="Pfam" id="PF07943">
    <property type="entry name" value="PBP5_C"/>
    <property type="match status" value="1"/>
</dbReference>
<dbReference type="PANTHER" id="PTHR21581">
    <property type="entry name" value="D-ALANYL-D-ALANINE CARBOXYPEPTIDASE"/>
    <property type="match status" value="1"/>
</dbReference>
<dbReference type="InterPro" id="IPR012907">
    <property type="entry name" value="Peptidase_S11_C"/>
</dbReference>
<dbReference type="InterPro" id="IPR012338">
    <property type="entry name" value="Beta-lactam/transpept-like"/>
</dbReference>
<dbReference type="SMART" id="SM00936">
    <property type="entry name" value="PBP5_C"/>
    <property type="match status" value="1"/>
</dbReference>
<evidence type="ECO:0000313" key="18">
    <source>
        <dbReference type="EMBL" id="ABG84467.1"/>
    </source>
</evidence>
<protein>
    <recommendedName>
        <fullName evidence="3">serine-type D-Ala-D-Ala carboxypeptidase</fullName>
        <ecNumber evidence="3">3.4.16.4</ecNumber>
    </recommendedName>
</protein>
<dbReference type="InterPro" id="IPR018044">
    <property type="entry name" value="Peptidase_S11"/>
</dbReference>
<keyword evidence="19" id="KW-1185">Reference proteome</keyword>
<dbReference type="AlphaFoldDB" id="A0A0H2YV11"/>
<keyword evidence="9" id="KW-0573">Peptidoglycan synthesis</keyword>
<dbReference type="Pfam" id="PF00768">
    <property type="entry name" value="Peptidase_S11"/>
    <property type="match status" value="1"/>
</dbReference>
<evidence type="ECO:0000259" key="17">
    <source>
        <dbReference type="SMART" id="SM00936"/>
    </source>
</evidence>
<dbReference type="EC" id="3.4.16.4" evidence="3"/>
<keyword evidence="10" id="KW-0961">Cell wall biogenesis/degradation</keyword>
<gene>
    <name evidence="18" type="primary">dacF</name>
    <name evidence="18" type="ordered locus">CPF_2376</name>
</gene>
<evidence type="ECO:0000256" key="16">
    <source>
        <dbReference type="SAM" id="SignalP"/>
    </source>
</evidence>
<evidence type="ECO:0000256" key="11">
    <source>
        <dbReference type="ARBA" id="ARBA00034000"/>
    </source>
</evidence>
<feature type="domain" description="Peptidase S11 D-Ala-D-Ala carboxypeptidase A C-terminal" evidence="17">
    <location>
        <begin position="286"/>
        <end position="387"/>
    </location>
</feature>
<keyword evidence="4 18" id="KW-0121">Carboxypeptidase</keyword>
<dbReference type="GO" id="GO:0009002">
    <property type="term" value="F:serine-type D-Ala-D-Ala carboxypeptidase activity"/>
    <property type="evidence" value="ECO:0007669"/>
    <property type="project" value="UniProtKB-EC"/>
</dbReference>
<dbReference type="KEGG" id="cpf:CPF_2376"/>
<feature type="active site" description="Acyl-ester intermediate" evidence="12">
    <location>
        <position position="68"/>
    </location>
</feature>
<evidence type="ECO:0000256" key="6">
    <source>
        <dbReference type="ARBA" id="ARBA00022729"/>
    </source>
</evidence>
<evidence type="ECO:0000256" key="12">
    <source>
        <dbReference type="PIRSR" id="PIRSR618044-1"/>
    </source>
</evidence>
<dbReference type="Gene3D" id="3.40.710.10">
    <property type="entry name" value="DD-peptidase/beta-lactamase superfamily"/>
    <property type="match status" value="1"/>
</dbReference>
<keyword evidence="15" id="KW-0472">Membrane</keyword>
<dbReference type="eggNOG" id="COG1686">
    <property type="taxonomic scope" value="Bacteria"/>
</dbReference>
<dbReference type="GO" id="GO:0008360">
    <property type="term" value="P:regulation of cell shape"/>
    <property type="evidence" value="ECO:0007669"/>
    <property type="project" value="UniProtKB-KW"/>
</dbReference>
<dbReference type="HOGENOM" id="CLU_027070_7_3_9"/>
<keyword evidence="15" id="KW-1133">Transmembrane helix</keyword>
<evidence type="ECO:0000256" key="14">
    <source>
        <dbReference type="RuleBase" id="RU004016"/>
    </source>
</evidence>
<dbReference type="GO" id="GO:0006508">
    <property type="term" value="P:proteolysis"/>
    <property type="evidence" value="ECO:0007669"/>
    <property type="project" value="UniProtKB-KW"/>
</dbReference>
<comment type="pathway">
    <text evidence="1">Cell wall biogenesis; peptidoglycan biosynthesis.</text>
</comment>
<feature type="transmembrane region" description="Helical" evidence="15">
    <location>
        <begin position="403"/>
        <end position="426"/>
    </location>
</feature>
<feature type="binding site" evidence="13">
    <location>
        <position position="236"/>
    </location>
    <ligand>
        <name>substrate</name>
    </ligand>
</feature>
<evidence type="ECO:0000256" key="7">
    <source>
        <dbReference type="ARBA" id="ARBA00022801"/>
    </source>
</evidence>
<feature type="active site" description="Proton acceptor" evidence="12">
    <location>
        <position position="71"/>
    </location>
</feature>
<dbReference type="STRING" id="195103.CPF_2376"/>
<reference evidence="18 19" key="1">
    <citation type="journal article" date="2006" name="Genome Res.">
        <title>Skewed genomic variability in strains of the toxigenic bacterial pathogen, Clostridium perfringens.</title>
        <authorList>
            <person name="Myers G.S."/>
            <person name="Rasko D.A."/>
            <person name="Cheung J.K."/>
            <person name="Ravel J."/>
            <person name="Seshadri R."/>
            <person name="Deboy R.T."/>
            <person name="Ren Q."/>
            <person name="Varga J."/>
            <person name="Awad M.M."/>
            <person name="Brinkac L.M."/>
            <person name="Daugherty S.C."/>
            <person name="Haft D.H."/>
            <person name="Dodson R.J."/>
            <person name="Madupu R."/>
            <person name="Nelson W.C."/>
            <person name="Rosovitz M.J."/>
            <person name="Sullivan S.A."/>
            <person name="Khouri H."/>
            <person name="Dimitrov G.I."/>
            <person name="Watkins K.L."/>
            <person name="Mulligan S."/>
            <person name="Benton J."/>
            <person name="Radune D."/>
            <person name="Fisher D.J."/>
            <person name="Atkins H.S."/>
            <person name="Hiscox T."/>
            <person name="Jost B.H."/>
            <person name="Billington S.J."/>
            <person name="Songer J.G."/>
            <person name="McClane B.A."/>
            <person name="Titball R.W."/>
            <person name="Rood J.I."/>
            <person name="Melville S.B."/>
            <person name="Paulsen I.T."/>
        </authorList>
    </citation>
    <scope>NUCLEOTIDE SEQUENCE [LARGE SCALE GENOMIC DNA]</scope>
    <source>
        <strain evidence="19">ATCC 13124 / DSM 756 / JCM 1290 / NCIMB 6125 / NCTC 8237 / S 107 / Type A</strain>
    </source>
</reference>
<evidence type="ECO:0000256" key="1">
    <source>
        <dbReference type="ARBA" id="ARBA00004752"/>
    </source>
</evidence>
<accession>A0A0H2YV11</accession>
<sequence length="444" mass="50013">MSIKFKNLKIKLNFIISMAFIFSLILSTNVFAESNVPEIKGEGMVLMDGTTGEVLAEKNANEKLAPASTTKTMTALLTVEKANLNDVVTIGKNPPLAEGTRVGLQEGDKYTVEELLNALLIQSANDAAVALAEHISGSEEKFAKLMNERAEELGAKNTHFVNASGLFEDDHMTTPYDLALIMNVASKNPIIDEITKKTVYEMPKSIVSGEPIWANNNNQLIHQTSPYYNKDIFCNKTGYTTKSRHTFTCAAKRGDRKLILTLLGYDTKDQYYEDTKNLLDYGFDNFSLVKLYSKNDVVKEYYIDDKNTLSLVVPEDIYKTFKNSEIENLSTDEIKKNLNIDFSVKATKPISRGTDILKDTDSFTGTLMIGNTPYKTLNLLNSNDITYTSFEKLMFKLKGFSGFYIALGVIGLIFLIILILFMIRLISTIKRIRNRKKRNSYFYN</sequence>
<dbReference type="UniPathway" id="UPA00219"/>
<evidence type="ECO:0000256" key="8">
    <source>
        <dbReference type="ARBA" id="ARBA00022960"/>
    </source>
</evidence>
<evidence type="ECO:0000256" key="15">
    <source>
        <dbReference type="SAM" id="Phobius"/>
    </source>
</evidence>
<dbReference type="InterPro" id="IPR001967">
    <property type="entry name" value="Peptidase_S11_N"/>
</dbReference>
<dbReference type="PRINTS" id="PR00725">
    <property type="entry name" value="DADACBPTASE1"/>
</dbReference>
<keyword evidence="15" id="KW-0812">Transmembrane</keyword>
<keyword evidence="6 16" id="KW-0732">Signal</keyword>
<organism evidence="18 19">
    <name type="scientific">Clostridium perfringens (strain ATCC 13124 / DSM 756 / JCM 1290 / NCIMB 6125 / NCTC 8237 / Type A)</name>
    <dbReference type="NCBI Taxonomy" id="195103"/>
    <lineage>
        <taxon>Bacteria</taxon>
        <taxon>Bacillati</taxon>
        <taxon>Bacillota</taxon>
        <taxon>Clostridia</taxon>
        <taxon>Eubacteriales</taxon>
        <taxon>Clostridiaceae</taxon>
        <taxon>Clostridium</taxon>
    </lineage>
</organism>
<dbReference type="GO" id="GO:0071555">
    <property type="term" value="P:cell wall organization"/>
    <property type="evidence" value="ECO:0007669"/>
    <property type="project" value="UniProtKB-KW"/>
</dbReference>